<reference evidence="3" key="2">
    <citation type="journal article" date="2023" name="Microorganisms">
        <title>Genomic Characterization of Arcobacter butzleri Strains Isolated from Various Sources in Lithuania.</title>
        <authorList>
            <person name="Uljanovas D."/>
            <person name="Golz G."/>
            <person name="Fleischmann S."/>
            <person name="Kudirkiene E."/>
            <person name="Kasetiene N."/>
            <person name="Grineviciene A."/>
            <person name="Tamuleviciene E."/>
            <person name="Aksomaitiene J."/>
            <person name="Alter T."/>
            <person name="Malakauskas M."/>
        </authorList>
    </citation>
    <scope>NUCLEOTIDE SEQUENCE</scope>
    <source>
        <strain evidence="3">RCM39</strain>
    </source>
</reference>
<feature type="domain" description="LapA adhesin" evidence="2">
    <location>
        <begin position="154"/>
        <end position="248"/>
    </location>
</feature>
<dbReference type="RefSeq" id="WP_301345004.1">
    <property type="nucleotide sequence ID" value="NZ_JAPZDB010000030.1"/>
</dbReference>
<dbReference type="SUPFAM" id="SSF51120">
    <property type="entry name" value="beta-Roll"/>
    <property type="match status" value="1"/>
</dbReference>
<dbReference type="InterPro" id="IPR046779">
    <property type="entry name" value="LapA_adhesin_dom"/>
</dbReference>
<feature type="domain" description="LapA adhesin" evidence="2">
    <location>
        <begin position="44"/>
        <end position="142"/>
    </location>
</feature>
<reference evidence="3" key="1">
    <citation type="submission" date="2022-12" db="EMBL/GenBank/DDBJ databases">
        <authorList>
            <person name="Uljanovas D."/>
        </authorList>
    </citation>
    <scope>NUCLEOTIDE SEQUENCE</scope>
    <source>
        <strain evidence="3">RCM39</strain>
    </source>
</reference>
<dbReference type="EMBL" id="JAPZDC010000013">
    <property type="protein sequence ID" value="MDN5064830.1"/>
    <property type="molecule type" value="Genomic_DNA"/>
</dbReference>
<feature type="region of interest" description="Disordered" evidence="1">
    <location>
        <begin position="682"/>
        <end position="716"/>
    </location>
</feature>
<evidence type="ECO:0000313" key="3">
    <source>
        <dbReference type="EMBL" id="MDN5064830.1"/>
    </source>
</evidence>
<dbReference type="Gene3D" id="2.160.20.160">
    <property type="match status" value="2"/>
</dbReference>
<sequence length="1306" mass="138148">GEIKELGATSVEVVANAGETTAPTFESLTVDKTKATIEITDTIDVTKITLTSESINNGADIKISVFLGNKDGMDTKVTNTPLVIILNDGAKITIPVGETTGSITIPNPAPNGGVVTYSISETTGGNYEALDKNSTTTVVTKDTVPPTVTITGSTVSESNTGTVTGNKTIGTVTISFNKPLTEDLTITLNNGQKIDFKVGDTTKTIEVETSRVDDAYKQGTTTETVSIASTSNSKIDITDKTATITINDDVDPIDVTVTAVVTTPKVIDVNTKTDGTTGVTIKAYGSDGKETNLTTITGTNHDGFGVETKVNGKSVNNSNGDTKELGVGEKIVVEFTDKDVNSLDVSFAWRNNHETAKLTFINDGKIVGYATVTGDGSSTTKAIVTYYDENGEILKVVNAKGSSDKVDELFTFELPDSNGGIVSFDTVEFSAPKTVDDYLINSIVYKEVVNTSITDVLTDGGKVTFNIQVDENYPPQGKATAIVEVNGKEYEVSLNATGRGTLELSSSDLGTDLSNVKVVVKEIKGGNYESENSTSAKFDFTTSGTGDNLSSSNDNINTYEDTAYILKVTDFGEYGEKVQEFKITELPTNGKLYLTVTTGETIIDKDGNKTIATEDTKVEISKDQIISLADIAAGKVVFEPYENSDENGSFKFQVGDGNGKLSTEYTTTIDVKAVADAPTVSISITPDTNNPTSTGSNGNGNSGSNENNGSSNIGATKPSLNISSDWWNGYNSKGDIVQSATYEKDEVNWSNNNGFTSGNDSVSVGKLEASIDTGAGDDNIYVSGNVNQSISVGDGNDKIFIEGSVGTNWTIDLGKGNNNLHTKSDVGLVNGGSGDDTVLVEGNTTNTVNLGAGNNELHIKGNTGGTITTGSGNDKVFIEKDAKNSINLGDGDNLLHIKGNAENAIDTGSGDDKVFIEKDAKNSIRLGAGNNELYIKGNAENTIDTGLGNDIVIVDGNAKNSVRLGDGNNELYIKGSAVDITTGTGADKVFVDGNISNYVNLGSGDDYLEIGGKLTANNAHLDGGDGQDALYLKDYTKQQYESDFVANYQSWRIKNFETITFKDGDTYKIDKDGNLGDKVEAKEYKYDITVNASLIDDDGSESLSKDENGNEIITLKNIPVGSTLYNGEVKEANKLTANPDGSYTVKVDESGNAKLSLTNKNEISDTDLNSIKASATSNEVNENDEVTDSATSTVDNILSTDINLDNLSSIISENGEINLANSKAENISLTLDDVIKLSGDDNVIKISGDNFDSVTFKDTVGENGQENNWSKVAGTDTDQGYDIYTNSGDPTIQVKVEQPISDGITN</sequence>
<protein>
    <recommendedName>
        <fullName evidence="2">LapA adhesin domain-containing protein</fullName>
    </recommendedName>
</protein>
<evidence type="ECO:0000259" key="2">
    <source>
        <dbReference type="Pfam" id="PF20579"/>
    </source>
</evidence>
<organism evidence="3 4">
    <name type="scientific">Aliarcobacter butzleri</name>
    <dbReference type="NCBI Taxonomy" id="28197"/>
    <lineage>
        <taxon>Bacteria</taxon>
        <taxon>Pseudomonadati</taxon>
        <taxon>Campylobacterota</taxon>
        <taxon>Epsilonproteobacteria</taxon>
        <taxon>Campylobacterales</taxon>
        <taxon>Arcobacteraceae</taxon>
        <taxon>Aliarcobacter</taxon>
    </lineage>
</organism>
<dbReference type="Pfam" id="PF20579">
    <property type="entry name" value="LapA"/>
    <property type="match status" value="2"/>
</dbReference>
<name>A0AAW7PUL0_9BACT</name>
<dbReference type="InterPro" id="IPR011049">
    <property type="entry name" value="Serralysin-like_metalloprot_C"/>
</dbReference>
<evidence type="ECO:0000313" key="4">
    <source>
        <dbReference type="Proteomes" id="UP001171529"/>
    </source>
</evidence>
<dbReference type="Proteomes" id="UP001171529">
    <property type="component" value="Unassembled WGS sequence"/>
</dbReference>
<comment type="caution">
    <text evidence="3">The sequence shown here is derived from an EMBL/GenBank/DDBJ whole genome shotgun (WGS) entry which is preliminary data.</text>
</comment>
<proteinExistence type="predicted"/>
<gene>
    <name evidence="3" type="ORF">O8C91_11575</name>
</gene>
<feature type="non-terminal residue" evidence="3">
    <location>
        <position position="1"/>
    </location>
</feature>
<evidence type="ECO:0000256" key="1">
    <source>
        <dbReference type="SAM" id="MobiDB-lite"/>
    </source>
</evidence>
<feature type="compositionally biased region" description="Low complexity" evidence="1">
    <location>
        <begin position="702"/>
        <end position="714"/>
    </location>
</feature>
<accession>A0AAW7PUL0</accession>